<reference evidence="2" key="1">
    <citation type="submission" date="2014-03" db="EMBL/GenBank/DDBJ databases">
        <authorList>
            <person name="Aksoy S."/>
            <person name="Warren W."/>
            <person name="Wilson R.K."/>
        </authorList>
    </citation>
    <scope>NUCLEOTIDE SEQUENCE [LARGE SCALE GENOMIC DNA]</scope>
    <source>
        <strain evidence="2">IAEA</strain>
    </source>
</reference>
<dbReference type="Proteomes" id="UP000091820">
    <property type="component" value="Unassembled WGS sequence"/>
</dbReference>
<dbReference type="VEuPathDB" id="VectorBase:GBRI030904"/>
<reference evidence="1" key="2">
    <citation type="submission" date="2020-05" db="UniProtKB">
        <authorList>
            <consortium name="EnsemblMetazoa"/>
        </authorList>
    </citation>
    <scope>IDENTIFICATION</scope>
    <source>
        <strain evidence="1">IAEA</strain>
    </source>
</reference>
<dbReference type="AlphaFoldDB" id="A0A1A9WT04"/>
<protein>
    <submittedName>
        <fullName evidence="1">Uncharacterized protein</fullName>
    </submittedName>
</protein>
<evidence type="ECO:0000313" key="1">
    <source>
        <dbReference type="EnsemblMetazoa" id="GBRI030904-PA"/>
    </source>
</evidence>
<evidence type="ECO:0000313" key="2">
    <source>
        <dbReference type="Proteomes" id="UP000091820"/>
    </source>
</evidence>
<organism evidence="1 2">
    <name type="scientific">Glossina brevipalpis</name>
    <dbReference type="NCBI Taxonomy" id="37001"/>
    <lineage>
        <taxon>Eukaryota</taxon>
        <taxon>Metazoa</taxon>
        <taxon>Ecdysozoa</taxon>
        <taxon>Arthropoda</taxon>
        <taxon>Hexapoda</taxon>
        <taxon>Insecta</taxon>
        <taxon>Pterygota</taxon>
        <taxon>Neoptera</taxon>
        <taxon>Endopterygota</taxon>
        <taxon>Diptera</taxon>
        <taxon>Brachycera</taxon>
        <taxon>Muscomorpha</taxon>
        <taxon>Hippoboscoidea</taxon>
        <taxon>Glossinidae</taxon>
        <taxon>Glossina</taxon>
    </lineage>
</organism>
<dbReference type="EnsemblMetazoa" id="GBRI030904-RA">
    <property type="protein sequence ID" value="GBRI030904-PA"/>
    <property type="gene ID" value="GBRI030904"/>
</dbReference>
<name>A0A1A9WT04_9MUSC</name>
<proteinExistence type="predicted"/>
<sequence>MNVKQEGKRQWQQQQQQQQQQQASRPLILIENDLLQRASATALFRYCRKFSSIKINMGIVAAITKMRLFLRFTNGLNEQQQQQEQKPNLPFNGICKKPQLNAHSNKKQILFKTNIGYPPPPVVFVFVFVF</sequence>
<keyword evidence="2" id="KW-1185">Reference proteome</keyword>
<accession>A0A1A9WT04</accession>